<evidence type="ECO:0000259" key="1">
    <source>
        <dbReference type="PROSITE" id="PS51186"/>
    </source>
</evidence>
<proteinExistence type="predicted"/>
<reference evidence="2 3" key="1">
    <citation type="journal article" date="2016" name="Nat. Commun.">
        <title>Thousands of microbial genomes shed light on interconnected biogeochemical processes in an aquifer system.</title>
        <authorList>
            <person name="Anantharaman K."/>
            <person name="Brown C.T."/>
            <person name="Hug L.A."/>
            <person name="Sharon I."/>
            <person name="Castelle C.J."/>
            <person name="Probst A.J."/>
            <person name="Thomas B.C."/>
            <person name="Singh A."/>
            <person name="Wilkins M.J."/>
            <person name="Karaoz U."/>
            <person name="Brodie E.L."/>
            <person name="Williams K.H."/>
            <person name="Hubbard S.S."/>
            <person name="Banfield J.F."/>
        </authorList>
    </citation>
    <scope>NUCLEOTIDE SEQUENCE [LARGE SCALE GENOMIC DNA]</scope>
</reference>
<name>A0A1F5FWG7_9BACT</name>
<dbReference type="Gene3D" id="3.40.630.30">
    <property type="match status" value="1"/>
</dbReference>
<evidence type="ECO:0000313" key="3">
    <source>
        <dbReference type="Proteomes" id="UP000179237"/>
    </source>
</evidence>
<dbReference type="SUPFAM" id="SSF55729">
    <property type="entry name" value="Acyl-CoA N-acyltransferases (Nat)"/>
    <property type="match status" value="1"/>
</dbReference>
<dbReference type="AlphaFoldDB" id="A0A1F5FWG7"/>
<dbReference type="PANTHER" id="PTHR43415:SF3">
    <property type="entry name" value="GNAT-FAMILY ACETYLTRANSFERASE"/>
    <property type="match status" value="1"/>
</dbReference>
<dbReference type="Pfam" id="PF13302">
    <property type="entry name" value="Acetyltransf_3"/>
    <property type="match status" value="1"/>
</dbReference>
<gene>
    <name evidence="2" type="ORF">A2572_00170</name>
</gene>
<dbReference type="InterPro" id="IPR000182">
    <property type="entry name" value="GNAT_dom"/>
</dbReference>
<feature type="domain" description="N-acetyltransferase" evidence="1">
    <location>
        <begin position="30"/>
        <end position="184"/>
    </location>
</feature>
<dbReference type="Proteomes" id="UP000179237">
    <property type="component" value="Unassembled WGS sequence"/>
</dbReference>
<dbReference type="PANTHER" id="PTHR43415">
    <property type="entry name" value="SPERMIDINE N(1)-ACETYLTRANSFERASE"/>
    <property type="match status" value="1"/>
</dbReference>
<dbReference type="GO" id="GO:0016747">
    <property type="term" value="F:acyltransferase activity, transferring groups other than amino-acyl groups"/>
    <property type="evidence" value="ECO:0007669"/>
    <property type="project" value="InterPro"/>
</dbReference>
<comment type="caution">
    <text evidence="2">The sequence shown here is derived from an EMBL/GenBank/DDBJ whole genome shotgun (WGS) entry which is preliminary data.</text>
</comment>
<protein>
    <recommendedName>
        <fullName evidence="1">N-acetyltransferase domain-containing protein</fullName>
    </recommendedName>
</protein>
<sequence>MSSLWLHFKTKQEIKMFGIKMQVTTKKISVLLRPGTKEDIPELVKHFSSMRVHMYTQGLFGQTLENELEWYDKTRSSQEGCTWFIQPQGSKVAIGVTSLHKIDTWDGGCSSGIIIWDTNWWGKGVASAAHLARTLFAADFLNKYSIRSSVREDNQASRKALEKVGYTVWGTEPVDAYRSGKWIKTHQLKWFRPDKHQFYFPDGLPELFTPGVARAKIALQTARQVVEFI</sequence>
<dbReference type="PROSITE" id="PS51186">
    <property type="entry name" value="GNAT"/>
    <property type="match status" value="1"/>
</dbReference>
<dbReference type="InterPro" id="IPR016181">
    <property type="entry name" value="Acyl_CoA_acyltransferase"/>
</dbReference>
<organism evidence="2 3">
    <name type="scientific">Candidatus Collierbacteria bacterium RIFOXYD1_FULL_40_9</name>
    <dbReference type="NCBI Taxonomy" id="1817731"/>
    <lineage>
        <taxon>Bacteria</taxon>
        <taxon>Candidatus Collieribacteriota</taxon>
    </lineage>
</organism>
<dbReference type="EMBL" id="MFAQ01000005">
    <property type="protein sequence ID" value="OGD83957.1"/>
    <property type="molecule type" value="Genomic_DNA"/>
</dbReference>
<evidence type="ECO:0000313" key="2">
    <source>
        <dbReference type="EMBL" id="OGD83957.1"/>
    </source>
</evidence>
<accession>A0A1F5FWG7</accession>